<evidence type="ECO:0000256" key="2">
    <source>
        <dbReference type="SAM" id="MobiDB-lite"/>
    </source>
</evidence>
<name>T1HTV8_RHOPR</name>
<dbReference type="VEuPathDB" id="VectorBase:RPRC007478"/>
<evidence type="ECO:0000256" key="3">
    <source>
        <dbReference type="SAM" id="SignalP"/>
    </source>
</evidence>
<dbReference type="OMA" id="QERQEDY"/>
<keyword evidence="3" id="KW-0732">Signal</keyword>
<dbReference type="EMBL" id="ACPB03019907">
    <property type="status" value="NOT_ANNOTATED_CDS"/>
    <property type="molecule type" value="Genomic_DNA"/>
</dbReference>
<dbReference type="HOGENOM" id="CLU_449270_0_0_1"/>
<evidence type="ECO:0000256" key="1">
    <source>
        <dbReference type="SAM" id="Coils"/>
    </source>
</evidence>
<feature type="region of interest" description="Disordered" evidence="2">
    <location>
        <begin position="160"/>
        <end position="237"/>
    </location>
</feature>
<dbReference type="InParanoid" id="T1HTV8"/>
<keyword evidence="5" id="KW-1185">Reference proteome</keyword>
<feature type="coiled-coil region" evidence="1">
    <location>
        <begin position="307"/>
        <end position="342"/>
    </location>
</feature>
<evidence type="ECO:0000313" key="5">
    <source>
        <dbReference type="Proteomes" id="UP000015103"/>
    </source>
</evidence>
<accession>T1HTV8</accession>
<feature type="signal peptide" evidence="3">
    <location>
        <begin position="1"/>
        <end position="16"/>
    </location>
</feature>
<dbReference type="Proteomes" id="UP000015103">
    <property type="component" value="Unassembled WGS sequence"/>
</dbReference>
<protein>
    <submittedName>
        <fullName evidence="4">Uncharacterized protein</fullName>
    </submittedName>
</protein>
<feature type="compositionally biased region" description="Polar residues" evidence="2">
    <location>
        <begin position="164"/>
        <end position="194"/>
    </location>
</feature>
<feature type="region of interest" description="Disordered" evidence="2">
    <location>
        <begin position="133"/>
        <end position="152"/>
    </location>
</feature>
<dbReference type="AlphaFoldDB" id="T1HTV8"/>
<reference evidence="4" key="1">
    <citation type="submission" date="2015-05" db="UniProtKB">
        <authorList>
            <consortium name="EnsemblMetazoa"/>
        </authorList>
    </citation>
    <scope>IDENTIFICATION</scope>
</reference>
<proteinExistence type="predicted"/>
<evidence type="ECO:0000313" key="4">
    <source>
        <dbReference type="EnsemblMetazoa" id="RPRC007478-PA"/>
    </source>
</evidence>
<dbReference type="EMBL" id="ACPB03019905">
    <property type="status" value="NOT_ANNOTATED_CDS"/>
    <property type="molecule type" value="Genomic_DNA"/>
</dbReference>
<organism evidence="4 5">
    <name type="scientific">Rhodnius prolixus</name>
    <name type="common">Triatomid bug</name>
    <dbReference type="NCBI Taxonomy" id="13249"/>
    <lineage>
        <taxon>Eukaryota</taxon>
        <taxon>Metazoa</taxon>
        <taxon>Ecdysozoa</taxon>
        <taxon>Arthropoda</taxon>
        <taxon>Hexapoda</taxon>
        <taxon>Insecta</taxon>
        <taxon>Pterygota</taxon>
        <taxon>Neoptera</taxon>
        <taxon>Paraneoptera</taxon>
        <taxon>Hemiptera</taxon>
        <taxon>Heteroptera</taxon>
        <taxon>Panheteroptera</taxon>
        <taxon>Cimicomorpha</taxon>
        <taxon>Reduviidae</taxon>
        <taxon>Triatominae</taxon>
        <taxon>Rhodnius</taxon>
    </lineage>
</organism>
<feature type="compositionally biased region" description="Acidic residues" evidence="2">
    <location>
        <begin position="212"/>
        <end position="223"/>
    </location>
</feature>
<keyword evidence="1" id="KW-0175">Coiled coil</keyword>
<feature type="chain" id="PRO_5043937938" evidence="3">
    <location>
        <begin position="17"/>
        <end position="608"/>
    </location>
</feature>
<dbReference type="EMBL" id="ACPB03019906">
    <property type="status" value="NOT_ANNOTATED_CDS"/>
    <property type="molecule type" value="Genomic_DNA"/>
</dbReference>
<sequence>MMWLISAVMITSFVECHQTPPTPTHVSSINSLREKMLSPTLDPKLRRALLRVLSKLEKGALPIDPETELSDEDFLNIFGQPPEPSEDLGSIESKEILDERPPFIPTKTPAQILAENKASEEKFNGQLFTYIPPTVETNKRPNYQGNSDERYPNYGYSYIPPPTDTSIQPDYNQTEYQPTKPTPDQNDNDVSFQMPTPIDIPDQVGEMTPDKDYEEVTQQEDDSERTTTPSGEDFSDVDIDVRVEDNNSTEVEVSESITREIKESNSTVGNGTEKVYKHEVEFLPSSLVAAFTVQQDDKGIPRKIIPLDDIHQQKALVEKKQKELLEKEYKLQQQLRSLQEEKYRFQGALENDGILPKPRFPAITTSIVPSVNIFSEPLAKLQLKNQENQLRDQQELQRLRILEQERQEDYRRQQEFQRQELHRQQEANRLLLRQQEFQRQREANRPYNPNLALFPPSPVQYNGFQNKFNNYNQFQKSQQIDFQKSVDYRIPTSIGFQSPQQSFNTFGPLSNYQHQPNVELNRVNRKEPQQYVGNFGLRPPSVDYQLQNLIVQSGVSTFLPSDNRDDLNIVSKVLSLNHGGFPKDNFSKSSEIISAYISPPSNVIQPPF</sequence>
<dbReference type="EnsemblMetazoa" id="RPRC007478-RA">
    <property type="protein sequence ID" value="RPRC007478-PA"/>
    <property type="gene ID" value="RPRC007478"/>
</dbReference>